<sequence>KTYTFNDPELGLINYVDHKRYLWVLSVLFPLIPLVGMGLMSWSGQQWMLWVPLVFVYTGIPLLDYLFPNDRSNPPEQVVSQLEADVYYRALNYLTVPLHFFILITGAWFVANHELGWSGLLALSLIVGAISGYGINTGHELGHKKDLADRLAARLVLAVPFYGHFSMEHNVGHHAEVATPEDSASSRFGESIYQFMLREIPGGVRRAWRLESERLQRRGFRTWSWRNEILQSYSVSVALYGGLILAFGPVIIPFLLIQTAFAWWQLTSANYIEHYGLLRENSRTAATSAASPT</sequence>
<keyword evidence="5 12" id="KW-0812">Transmembrane</keyword>
<evidence type="ECO:0000256" key="10">
    <source>
        <dbReference type="ARBA" id="ARBA00023033"/>
    </source>
</evidence>
<organism evidence="14">
    <name type="scientific">marine sediment metagenome</name>
    <dbReference type="NCBI Taxonomy" id="412755"/>
    <lineage>
        <taxon>unclassified sequences</taxon>
        <taxon>metagenomes</taxon>
        <taxon>ecological metagenomes</taxon>
    </lineage>
</organism>
<keyword evidence="9" id="KW-0408">Iron</keyword>
<feature type="non-terminal residue" evidence="14">
    <location>
        <position position="293"/>
    </location>
</feature>
<dbReference type="InterPro" id="IPR033885">
    <property type="entry name" value="AlkB/XylM"/>
</dbReference>
<evidence type="ECO:0000256" key="6">
    <source>
        <dbReference type="ARBA" id="ARBA00022723"/>
    </source>
</evidence>
<dbReference type="EMBL" id="BART01019899">
    <property type="protein sequence ID" value="GAG97605.1"/>
    <property type="molecule type" value="Genomic_DNA"/>
</dbReference>
<keyword evidence="11 12" id="KW-0472">Membrane</keyword>
<evidence type="ECO:0000256" key="12">
    <source>
        <dbReference type="SAM" id="Phobius"/>
    </source>
</evidence>
<feature type="transmembrane region" description="Helical" evidence="12">
    <location>
        <begin position="47"/>
        <end position="67"/>
    </location>
</feature>
<gene>
    <name evidence="14" type="ORF">S01H4_37102</name>
</gene>
<evidence type="ECO:0000256" key="5">
    <source>
        <dbReference type="ARBA" id="ARBA00022692"/>
    </source>
</evidence>
<comment type="similarity">
    <text evidence="2">Belongs to the fatty acid desaturase type 1 family. AlkB subfamily.</text>
</comment>
<dbReference type="PANTHER" id="PTHR38674:SF1">
    <property type="entry name" value="ALKANE 1-MONOOXYGENASE 1"/>
    <property type="match status" value="1"/>
</dbReference>
<evidence type="ECO:0000256" key="11">
    <source>
        <dbReference type="ARBA" id="ARBA00023136"/>
    </source>
</evidence>
<reference evidence="14" key="1">
    <citation type="journal article" date="2014" name="Front. Microbiol.">
        <title>High frequency of phylogenetically diverse reductive dehalogenase-homologous genes in deep subseafloor sedimentary metagenomes.</title>
        <authorList>
            <person name="Kawai M."/>
            <person name="Futagami T."/>
            <person name="Toyoda A."/>
            <person name="Takaki Y."/>
            <person name="Nishi S."/>
            <person name="Hori S."/>
            <person name="Arai W."/>
            <person name="Tsubouchi T."/>
            <person name="Morono Y."/>
            <person name="Uchiyama I."/>
            <person name="Ito T."/>
            <person name="Fujiyama A."/>
            <person name="Inagaki F."/>
            <person name="Takami H."/>
        </authorList>
    </citation>
    <scope>NUCLEOTIDE SEQUENCE</scope>
    <source>
        <strain evidence="14">Expedition CK06-06</strain>
    </source>
</reference>
<protein>
    <recommendedName>
        <fullName evidence="13">Fatty acid desaturase domain-containing protein</fullName>
    </recommendedName>
</protein>
<keyword evidence="4" id="KW-0997">Cell inner membrane</keyword>
<keyword evidence="10" id="KW-0503">Monooxygenase</keyword>
<accession>X1BRD3</accession>
<name>X1BRD3_9ZZZZ</name>
<feature type="transmembrane region" description="Helical" evidence="12">
    <location>
        <begin position="21"/>
        <end position="41"/>
    </location>
</feature>
<evidence type="ECO:0000256" key="9">
    <source>
        <dbReference type="ARBA" id="ARBA00023004"/>
    </source>
</evidence>
<dbReference type="Pfam" id="PF00487">
    <property type="entry name" value="FA_desaturase"/>
    <property type="match status" value="1"/>
</dbReference>
<comment type="subcellular location">
    <subcellularLocation>
        <location evidence="1">Cell inner membrane</location>
        <topology evidence="1">Multi-pass membrane protein</topology>
    </subcellularLocation>
</comment>
<evidence type="ECO:0000313" key="14">
    <source>
        <dbReference type="EMBL" id="GAG97605.1"/>
    </source>
</evidence>
<dbReference type="InterPro" id="IPR005804">
    <property type="entry name" value="FA_desaturase_dom"/>
</dbReference>
<evidence type="ECO:0000256" key="7">
    <source>
        <dbReference type="ARBA" id="ARBA00022989"/>
    </source>
</evidence>
<dbReference type="GO" id="GO:0004497">
    <property type="term" value="F:monooxygenase activity"/>
    <property type="evidence" value="ECO:0007669"/>
    <property type="project" value="UniProtKB-KW"/>
</dbReference>
<feature type="non-terminal residue" evidence="14">
    <location>
        <position position="1"/>
    </location>
</feature>
<evidence type="ECO:0000256" key="2">
    <source>
        <dbReference type="ARBA" id="ARBA00010823"/>
    </source>
</evidence>
<feature type="transmembrane region" description="Helical" evidence="12">
    <location>
        <begin position="237"/>
        <end position="264"/>
    </location>
</feature>
<evidence type="ECO:0000256" key="4">
    <source>
        <dbReference type="ARBA" id="ARBA00022519"/>
    </source>
</evidence>
<feature type="transmembrane region" description="Helical" evidence="12">
    <location>
        <begin position="90"/>
        <end position="111"/>
    </location>
</feature>
<dbReference type="PANTHER" id="PTHR38674">
    <property type="entry name" value="ALKANE 1-MONOOXYGENASE 1"/>
    <property type="match status" value="1"/>
</dbReference>
<dbReference type="CDD" id="cd03512">
    <property type="entry name" value="Alkane-hydroxylase"/>
    <property type="match status" value="1"/>
</dbReference>
<dbReference type="GO" id="GO:0005886">
    <property type="term" value="C:plasma membrane"/>
    <property type="evidence" value="ECO:0007669"/>
    <property type="project" value="UniProtKB-SubCell"/>
</dbReference>
<dbReference type="AlphaFoldDB" id="X1BRD3"/>
<comment type="caution">
    <text evidence="14">The sequence shown here is derived from an EMBL/GenBank/DDBJ whole genome shotgun (WGS) entry which is preliminary data.</text>
</comment>
<keyword evidence="7 12" id="KW-1133">Transmembrane helix</keyword>
<keyword evidence="3" id="KW-1003">Cell membrane</keyword>
<dbReference type="GO" id="GO:0006629">
    <property type="term" value="P:lipid metabolic process"/>
    <property type="evidence" value="ECO:0007669"/>
    <property type="project" value="InterPro"/>
</dbReference>
<keyword evidence="8" id="KW-0560">Oxidoreductase</keyword>
<feature type="transmembrane region" description="Helical" evidence="12">
    <location>
        <begin position="117"/>
        <end position="135"/>
    </location>
</feature>
<proteinExistence type="inferred from homology"/>
<evidence type="ECO:0000256" key="8">
    <source>
        <dbReference type="ARBA" id="ARBA00023002"/>
    </source>
</evidence>
<feature type="domain" description="Fatty acid desaturase" evidence="13">
    <location>
        <begin position="117"/>
        <end position="286"/>
    </location>
</feature>
<evidence type="ECO:0000259" key="13">
    <source>
        <dbReference type="Pfam" id="PF00487"/>
    </source>
</evidence>
<evidence type="ECO:0000256" key="3">
    <source>
        <dbReference type="ARBA" id="ARBA00022475"/>
    </source>
</evidence>
<evidence type="ECO:0000256" key="1">
    <source>
        <dbReference type="ARBA" id="ARBA00004429"/>
    </source>
</evidence>
<keyword evidence="6" id="KW-0479">Metal-binding</keyword>
<dbReference type="GO" id="GO:0046872">
    <property type="term" value="F:metal ion binding"/>
    <property type="evidence" value="ECO:0007669"/>
    <property type="project" value="UniProtKB-KW"/>
</dbReference>